<dbReference type="Proteomes" id="UP000324832">
    <property type="component" value="Unassembled WGS sequence"/>
</dbReference>
<accession>A0A5E4QH05</accession>
<evidence type="ECO:0000313" key="3">
    <source>
        <dbReference type="Proteomes" id="UP000324832"/>
    </source>
</evidence>
<keyword evidence="3" id="KW-1185">Reference proteome</keyword>
<feature type="region of interest" description="Disordered" evidence="1">
    <location>
        <begin position="109"/>
        <end position="136"/>
    </location>
</feature>
<dbReference type="AlphaFoldDB" id="A0A5E4QH05"/>
<reference evidence="2 3" key="1">
    <citation type="submission" date="2017-07" db="EMBL/GenBank/DDBJ databases">
        <authorList>
            <person name="Talla V."/>
            <person name="Backstrom N."/>
        </authorList>
    </citation>
    <scope>NUCLEOTIDE SEQUENCE [LARGE SCALE GENOMIC DNA]</scope>
</reference>
<proteinExistence type="predicted"/>
<organism evidence="2 3">
    <name type="scientific">Leptidea sinapis</name>
    <dbReference type="NCBI Taxonomy" id="189913"/>
    <lineage>
        <taxon>Eukaryota</taxon>
        <taxon>Metazoa</taxon>
        <taxon>Ecdysozoa</taxon>
        <taxon>Arthropoda</taxon>
        <taxon>Hexapoda</taxon>
        <taxon>Insecta</taxon>
        <taxon>Pterygota</taxon>
        <taxon>Neoptera</taxon>
        <taxon>Endopterygota</taxon>
        <taxon>Lepidoptera</taxon>
        <taxon>Glossata</taxon>
        <taxon>Ditrysia</taxon>
        <taxon>Papilionoidea</taxon>
        <taxon>Pieridae</taxon>
        <taxon>Dismorphiinae</taxon>
        <taxon>Leptidea</taxon>
    </lineage>
</organism>
<protein>
    <submittedName>
        <fullName evidence="2">Uncharacterized protein</fullName>
    </submittedName>
</protein>
<feature type="compositionally biased region" description="Low complexity" evidence="1">
    <location>
        <begin position="116"/>
        <end position="131"/>
    </location>
</feature>
<gene>
    <name evidence="2" type="ORF">LSINAPIS_LOCUS8806</name>
</gene>
<evidence type="ECO:0000313" key="2">
    <source>
        <dbReference type="EMBL" id="VVC97560.1"/>
    </source>
</evidence>
<evidence type="ECO:0000256" key="1">
    <source>
        <dbReference type="SAM" id="MobiDB-lite"/>
    </source>
</evidence>
<dbReference type="EMBL" id="FZQP02003222">
    <property type="protein sequence ID" value="VVC97560.1"/>
    <property type="molecule type" value="Genomic_DNA"/>
</dbReference>
<sequence length="380" mass="43590">MELGVKMNYWIVAVVVIGMRRSPQEMEEEVLSAPATLHEINTEEAEDDDTDDVPGHALINPKTAKMLESASKFPKKDLDRSVYGNLANLGITDYYQSMDYRRRRKLKTMFRKRPSSESSSSSEHSSSSGSSDYEKNAGNPYTLYKDKYKQNWPWNHQMDGDHMNVNPLAPEFQNQGPSGASLFFGRKWWYFNQISNIIGLPSRPSHLPEAEPIHPGHTLIRPALGMLKSAIKFPHKDLEDGAGVYGNYENLGIRVQVASAVLDPEKKNFLSSIASLLKKSRNNIHNRNTKILIASLYKDEYHHKLRFTYPKFVLRGYTKKQMNNIKTNSNFIEEDSLEQETSPKPVDLKDEIPDKKKWTLSSYNDLVPFLKNKLLRSKYE</sequence>
<name>A0A5E4QH05_9NEOP</name>